<dbReference type="Proteomes" id="UP000272051">
    <property type="component" value="Unassembled WGS sequence"/>
</dbReference>
<dbReference type="GO" id="GO:0032259">
    <property type="term" value="P:methylation"/>
    <property type="evidence" value="ECO:0007669"/>
    <property type="project" value="UniProtKB-KW"/>
</dbReference>
<dbReference type="Pfam" id="PF00145">
    <property type="entry name" value="DNA_methylase"/>
    <property type="match status" value="1"/>
</dbReference>
<evidence type="ECO:0000256" key="4">
    <source>
        <dbReference type="ARBA" id="ARBA00022691"/>
    </source>
</evidence>
<dbReference type="PROSITE" id="PS51679">
    <property type="entry name" value="SAM_MT_C5"/>
    <property type="match status" value="1"/>
</dbReference>
<keyword evidence="3" id="KW-0808">Transferase</keyword>
<dbReference type="NCBIfam" id="TIGR00675">
    <property type="entry name" value="dcm"/>
    <property type="match status" value="1"/>
</dbReference>
<reference evidence="5 6" key="1">
    <citation type="submission" date="2018-06" db="EMBL/GenBank/DDBJ databases">
        <title>Extensive metabolic versatility and redundancy in microbially diverse, dynamic hydrothermal sediments.</title>
        <authorList>
            <person name="Dombrowski N."/>
            <person name="Teske A."/>
            <person name="Baker B.J."/>
        </authorList>
    </citation>
    <scope>NUCLEOTIDE SEQUENCE [LARGE SCALE GENOMIC DNA]</scope>
    <source>
        <strain evidence="5">B34_G17</strain>
    </source>
</reference>
<dbReference type="PANTHER" id="PTHR10629">
    <property type="entry name" value="CYTOSINE-SPECIFIC METHYLTRANSFERASE"/>
    <property type="match status" value="1"/>
</dbReference>
<dbReference type="SUPFAM" id="SSF53335">
    <property type="entry name" value="S-adenosyl-L-methionine-dependent methyltransferases"/>
    <property type="match status" value="1"/>
</dbReference>
<evidence type="ECO:0000256" key="3">
    <source>
        <dbReference type="ARBA" id="ARBA00022679"/>
    </source>
</evidence>
<dbReference type="GO" id="GO:0003886">
    <property type="term" value="F:DNA (cytosine-5-)-methyltransferase activity"/>
    <property type="evidence" value="ECO:0007669"/>
    <property type="project" value="UniProtKB-EC"/>
</dbReference>
<evidence type="ECO:0000256" key="2">
    <source>
        <dbReference type="ARBA" id="ARBA00022603"/>
    </source>
</evidence>
<dbReference type="Gene3D" id="3.90.120.10">
    <property type="entry name" value="DNA Methylase, subunit A, domain 2"/>
    <property type="match status" value="1"/>
</dbReference>
<evidence type="ECO:0000313" key="6">
    <source>
        <dbReference type="Proteomes" id="UP000272051"/>
    </source>
</evidence>
<dbReference type="GO" id="GO:0003677">
    <property type="term" value="F:DNA binding"/>
    <property type="evidence" value="ECO:0007669"/>
    <property type="project" value="TreeGrafter"/>
</dbReference>
<dbReference type="GO" id="GO:0044027">
    <property type="term" value="P:negative regulation of gene expression via chromosomal CpG island methylation"/>
    <property type="evidence" value="ECO:0007669"/>
    <property type="project" value="TreeGrafter"/>
</dbReference>
<comment type="caution">
    <text evidence="5">The sequence shown here is derived from an EMBL/GenBank/DDBJ whole genome shotgun (WGS) entry which is preliminary data.</text>
</comment>
<keyword evidence="4" id="KW-0949">S-adenosyl-L-methionine</keyword>
<dbReference type="AlphaFoldDB" id="A0A497EZV8"/>
<proteinExistence type="predicted"/>
<dbReference type="PANTHER" id="PTHR10629:SF52">
    <property type="entry name" value="DNA (CYTOSINE-5)-METHYLTRANSFERASE 1"/>
    <property type="match status" value="1"/>
</dbReference>
<dbReference type="Gene3D" id="3.40.50.150">
    <property type="entry name" value="Vaccinia Virus protein VP39"/>
    <property type="match status" value="1"/>
</dbReference>
<protein>
    <recommendedName>
        <fullName evidence="1">DNA (cytosine-5-)-methyltransferase</fullName>
        <ecNumber evidence="1">2.1.1.37</ecNumber>
    </recommendedName>
</protein>
<evidence type="ECO:0000256" key="1">
    <source>
        <dbReference type="ARBA" id="ARBA00011975"/>
    </source>
</evidence>
<name>A0A497EZV8_9CREN</name>
<dbReference type="EMBL" id="QMQX01000045">
    <property type="protein sequence ID" value="RLE52599.1"/>
    <property type="molecule type" value="Genomic_DNA"/>
</dbReference>
<dbReference type="InterPro" id="IPR001525">
    <property type="entry name" value="C5_MeTfrase"/>
</dbReference>
<keyword evidence="2" id="KW-0489">Methyltransferase</keyword>
<evidence type="ECO:0000313" key="5">
    <source>
        <dbReference type="EMBL" id="RLE52599.1"/>
    </source>
</evidence>
<dbReference type="EC" id="2.1.1.37" evidence="1"/>
<accession>A0A497EZV8</accession>
<dbReference type="InterPro" id="IPR018117">
    <property type="entry name" value="C5_DNA_meth_AS"/>
</dbReference>
<gene>
    <name evidence="5" type="ORF">DRJ33_03335</name>
</gene>
<sequence>MAFGFRMAGFKPLAFIEINRWAYETYKRNLSPERGFHLDAAKVRAKVLLESTGRPDVVIGGPPCRPFSRANTRRNGKKHPEYILPVIFAKLSVKLKPKIIVMEEVPSFTKYLREATVNCFERGGYCVREVLLNAADYGVPQFRRRYLMLAAEDGGGVLEEVAERLASASVEERVTVEEAIGDLPLEALCSKDKPVKYTGPPKTSFQKWARKSCRRTVHNHVTSRANKMKEKMRFIQPGENLKRAFHRLPDHLKADFKNLGSIHSNIYRRLDPKRPSITITHPRKTVIIHPYFDRIISVREASRLQSFPDDFVFKGPLSVMQQMVADAVPPLLAKAVAETLIKVLK</sequence>
<dbReference type="PROSITE" id="PS00094">
    <property type="entry name" value="C5_MTASE_1"/>
    <property type="match status" value="1"/>
</dbReference>
<organism evidence="5 6">
    <name type="scientific">Thermoproteota archaeon</name>
    <dbReference type="NCBI Taxonomy" id="2056631"/>
    <lineage>
        <taxon>Archaea</taxon>
        <taxon>Thermoproteota</taxon>
    </lineage>
</organism>
<dbReference type="InterPro" id="IPR050390">
    <property type="entry name" value="C5-Methyltransferase"/>
</dbReference>
<dbReference type="InterPro" id="IPR029063">
    <property type="entry name" value="SAM-dependent_MTases_sf"/>
</dbReference>